<gene>
    <name evidence="4" type="ORF">ACFSYH_03620</name>
</gene>
<dbReference type="PANTHER" id="PTHR30486">
    <property type="entry name" value="TWITCHING MOTILITY PROTEIN PILT"/>
    <property type="match status" value="1"/>
</dbReference>
<dbReference type="Proteomes" id="UP001597391">
    <property type="component" value="Unassembled WGS sequence"/>
</dbReference>
<dbReference type="CDD" id="cd01131">
    <property type="entry name" value="PilT"/>
    <property type="match status" value="1"/>
</dbReference>
<feature type="region of interest" description="Disordered" evidence="2">
    <location>
        <begin position="176"/>
        <end position="228"/>
    </location>
</feature>
<reference evidence="5" key="1">
    <citation type="journal article" date="2019" name="Int. J. Syst. Evol. Microbiol.">
        <title>The Global Catalogue of Microorganisms (GCM) 10K type strain sequencing project: providing services to taxonomists for standard genome sequencing and annotation.</title>
        <authorList>
            <consortium name="The Broad Institute Genomics Platform"/>
            <consortium name="The Broad Institute Genome Sequencing Center for Infectious Disease"/>
            <person name="Wu L."/>
            <person name="Ma J."/>
        </authorList>
    </citation>
    <scope>NUCLEOTIDE SEQUENCE [LARGE SCALE GENOMIC DNA]</scope>
    <source>
        <strain evidence="5">KCTC 33576</strain>
    </source>
</reference>
<dbReference type="Gene3D" id="3.30.450.90">
    <property type="match status" value="1"/>
</dbReference>
<dbReference type="InterPro" id="IPR027417">
    <property type="entry name" value="P-loop_NTPase"/>
</dbReference>
<feature type="region of interest" description="Disordered" evidence="2">
    <location>
        <begin position="1"/>
        <end position="124"/>
    </location>
</feature>
<feature type="compositionally biased region" description="Low complexity" evidence="2">
    <location>
        <begin position="36"/>
        <end position="49"/>
    </location>
</feature>
<evidence type="ECO:0000256" key="1">
    <source>
        <dbReference type="ARBA" id="ARBA00006611"/>
    </source>
</evidence>
<comment type="caution">
    <text evidence="4">The sequence shown here is derived from an EMBL/GenBank/DDBJ whole genome shotgun (WGS) entry which is preliminary data.</text>
</comment>
<proteinExistence type="inferred from homology"/>
<dbReference type="PROSITE" id="PS00662">
    <property type="entry name" value="T2SP_E"/>
    <property type="match status" value="1"/>
</dbReference>
<comment type="similarity">
    <text evidence="1">Belongs to the GSP E family.</text>
</comment>
<evidence type="ECO:0000313" key="5">
    <source>
        <dbReference type="Proteomes" id="UP001597391"/>
    </source>
</evidence>
<dbReference type="SUPFAM" id="SSF52540">
    <property type="entry name" value="P-loop containing nucleoside triphosphate hydrolases"/>
    <property type="match status" value="1"/>
</dbReference>
<dbReference type="Pfam" id="PF00437">
    <property type="entry name" value="T2SSE"/>
    <property type="match status" value="1"/>
</dbReference>
<feature type="compositionally biased region" description="Low complexity" evidence="2">
    <location>
        <begin position="72"/>
        <end position="85"/>
    </location>
</feature>
<feature type="compositionally biased region" description="Low complexity" evidence="2">
    <location>
        <begin position="93"/>
        <end position="112"/>
    </location>
</feature>
<dbReference type="InterPro" id="IPR001482">
    <property type="entry name" value="T2SS/T4SS_dom"/>
</dbReference>
<feature type="compositionally biased region" description="Gly residues" evidence="2">
    <location>
        <begin position="22"/>
        <end position="35"/>
    </location>
</feature>
<dbReference type="InterPro" id="IPR050921">
    <property type="entry name" value="T4SS_GSP_E_ATPase"/>
</dbReference>
<sequence length="704" mass="72534">MTEQFLPQGNFPNPQNNQRDGSGAGVGGAVGGHGGQAAQPGAFQGAPSGSPFGHAAGSFVPGGQPAIGQPSGAPQGARQAVAPGQPGAGQPGVAGQSAGMQSVGAPIAPAAARGGESDYSWAQPSAAHTFRQEIAANAVAEAPTLGSPESARAVPPVTRTSARQPVAVAPVVGGAGAPSGSLPTNPQQSASSYAGGHPGLLGGLSAAGPQDDARRSGQVPAGVAQPDAVSTALPQRGPAAAGQAPAADLASLHQSAPVNGVGLAPVSATAVLPAPTGSQRFIAGGVQAPGGFGTIQPQSTAPATGQAEAPTRRGRGIVESDRNAGGRVGMSNSLRAGDLVIDEILREVVEHGASDLHLTNRSAPMLRKSGALTPLEGYDVLEADSLRRSVYQMLTQKQREVFEEKLELDFAYQVPGGSRFRVNMYQQRDSVGAAFRVIPSEIKPLEDLGVPPVVATFSKLPRGLVLVTGPTGSGKSTTLASIIDLANRTRPDHIMTVEDPIEFLHDHKKALVNQREVGTDTWSFAAALKHVLRQDPDIILVGEMRDLETISVALTAAETGHLVFATLHTQDAAQTIDRVIDVFPPEQQEQIRVQLASAIQGVVCQTLCKRANGPGRVVATEVMVATPGIRNLVREGKTHQIYSAMQAGKNQGMHTMDQHLADLVKTGAISYETGVDKCHHIEDFNRLAGRTGTTFNADVINGGM</sequence>
<evidence type="ECO:0000313" key="4">
    <source>
        <dbReference type="EMBL" id="MFD2839654.1"/>
    </source>
</evidence>
<dbReference type="RefSeq" id="WP_377465156.1">
    <property type="nucleotide sequence ID" value="NZ_JBHUOP010000001.1"/>
</dbReference>
<evidence type="ECO:0000259" key="3">
    <source>
        <dbReference type="PROSITE" id="PS00662"/>
    </source>
</evidence>
<feature type="compositionally biased region" description="Low complexity" evidence="2">
    <location>
        <begin position="1"/>
        <end position="18"/>
    </location>
</feature>
<name>A0ABW5XE40_9MICO</name>
<feature type="region of interest" description="Disordered" evidence="2">
    <location>
        <begin position="141"/>
        <end position="161"/>
    </location>
</feature>
<protein>
    <submittedName>
        <fullName evidence="4">PilT/PilU family type 4a pilus ATPase</fullName>
    </submittedName>
</protein>
<dbReference type="SMART" id="SM00382">
    <property type="entry name" value="AAA"/>
    <property type="match status" value="1"/>
</dbReference>
<accession>A0ABW5XE40</accession>
<dbReference type="EMBL" id="JBHUOP010000001">
    <property type="protein sequence ID" value="MFD2839654.1"/>
    <property type="molecule type" value="Genomic_DNA"/>
</dbReference>
<dbReference type="InterPro" id="IPR003593">
    <property type="entry name" value="AAA+_ATPase"/>
</dbReference>
<dbReference type="NCBIfam" id="TIGR01420">
    <property type="entry name" value="pilT_fam"/>
    <property type="match status" value="1"/>
</dbReference>
<feature type="region of interest" description="Disordered" evidence="2">
    <location>
        <begin position="297"/>
        <end position="329"/>
    </location>
</feature>
<dbReference type="Gene3D" id="3.40.50.300">
    <property type="entry name" value="P-loop containing nucleotide triphosphate hydrolases"/>
    <property type="match status" value="1"/>
</dbReference>
<evidence type="ECO:0000256" key="2">
    <source>
        <dbReference type="SAM" id="MobiDB-lite"/>
    </source>
</evidence>
<feature type="domain" description="Bacterial type II secretion system protein E" evidence="3">
    <location>
        <begin position="532"/>
        <end position="546"/>
    </location>
</feature>
<dbReference type="InterPro" id="IPR006321">
    <property type="entry name" value="PilT/PilU"/>
</dbReference>
<keyword evidence="5" id="KW-1185">Reference proteome</keyword>
<organism evidence="4 5">
    <name type="scientific">Populibacterium corticicola</name>
    <dbReference type="NCBI Taxonomy" id="1812826"/>
    <lineage>
        <taxon>Bacteria</taxon>
        <taxon>Bacillati</taxon>
        <taxon>Actinomycetota</taxon>
        <taxon>Actinomycetes</taxon>
        <taxon>Micrococcales</taxon>
        <taxon>Jonesiaceae</taxon>
        <taxon>Populibacterium</taxon>
    </lineage>
</organism>